<feature type="region of interest" description="Disordered" evidence="6">
    <location>
        <begin position="47"/>
        <end position="67"/>
    </location>
</feature>
<feature type="region of interest" description="Disordered" evidence="6">
    <location>
        <begin position="392"/>
        <end position="413"/>
    </location>
</feature>
<keyword evidence="9" id="KW-1185">Reference proteome</keyword>
<evidence type="ECO:0000256" key="6">
    <source>
        <dbReference type="SAM" id="MobiDB-lite"/>
    </source>
</evidence>
<dbReference type="Pfam" id="PF03254">
    <property type="entry name" value="XG_FTase"/>
    <property type="match status" value="1"/>
</dbReference>
<dbReference type="GO" id="GO:0042546">
    <property type="term" value="P:cell wall biogenesis"/>
    <property type="evidence" value="ECO:0007669"/>
    <property type="project" value="InterPro"/>
</dbReference>
<gene>
    <name evidence="8" type="ORF">AXG93_1433s1450</name>
</gene>
<comment type="similarity">
    <text evidence="1">Belongs to the glycosyltransferase 37 family.</text>
</comment>
<accession>A0A176WBC3</accession>
<keyword evidence="5" id="KW-0961">Cell wall biogenesis/degradation</keyword>
<keyword evidence="7" id="KW-0812">Transmembrane</keyword>
<keyword evidence="3" id="KW-0808">Transferase</keyword>
<dbReference type="GO" id="GO:0008107">
    <property type="term" value="F:galactoside 2-alpha-L-fucosyltransferase activity"/>
    <property type="evidence" value="ECO:0007669"/>
    <property type="project" value="InterPro"/>
</dbReference>
<evidence type="ECO:0000313" key="8">
    <source>
        <dbReference type="EMBL" id="OAE29525.1"/>
    </source>
</evidence>
<evidence type="ECO:0000256" key="5">
    <source>
        <dbReference type="ARBA" id="ARBA00023316"/>
    </source>
</evidence>
<name>A0A176WBC3_MARPO</name>
<keyword evidence="2" id="KW-0328">Glycosyltransferase</keyword>
<sequence>MKGSCEILLHQGLEGAFRQRQEWQCPDPSFYWGSGGKVCGQEAGAPEKFGKVDRPTRPKVTHPPSPLLGTLLRPNGFPDPQHDHLNGRVTMRGHLGFGCLSRFTLQHEVSCQVGGGGGGGHSSSKWSFKRLVALILAVFFVYVAVSAALSQHWQIQATSHEATFVPEVDADGHHHSDGKDKGEGTGTGISAAWSLLEKTRRAVQVAGGVPGTTLSDEDRQQWESVCPCHGRDQLRSLWLTRKEGSTKRAPREPSGELHLLFQEYSNLHRTCTRGGNMTHVLELYEQRANRYDCKFLVVEFGVYGVGNRLLWLASAYLYALLTQRVLLIDTRDTIHQLLCDPFPGSSWELQPHFPFSSAQRWPMPDAFFQVWDAWERDERSYKAYMAEMARKNGTEERRADDDDDASTGRSTTKRRSLLLSGPTIFDRAQANDGWSPNPRFFCDKDQQRLQQVQWMSLNSGCLYFLPDLFAMASFRPALEALFPDRDPLTHLLRQIALPVDSVWNRVFSVHRAHFQSSRKVVGLQVRFRDGGGMYRALNDMVNERITACGREHDIILNPAAGGGSRDEPPLVIFIASLHTGLQRHLREFYADLLERQMLTGKATLKLLQLSHAGFQAFDLDGDFQAFAEVVILSLSDEILTSPMSTFGYIAQAYGGLRPWLIDFDLHSSTSCRRGQSSDACYQMALSSFACPADPDINGKRLQDVVPYLRPCQDTDGLQLVPTSDM</sequence>
<dbReference type="GO" id="GO:0016020">
    <property type="term" value="C:membrane"/>
    <property type="evidence" value="ECO:0007669"/>
    <property type="project" value="InterPro"/>
</dbReference>
<dbReference type="InterPro" id="IPR004938">
    <property type="entry name" value="XG_FTase"/>
</dbReference>
<feature type="transmembrane region" description="Helical" evidence="7">
    <location>
        <begin position="131"/>
        <end position="149"/>
    </location>
</feature>
<evidence type="ECO:0008006" key="10">
    <source>
        <dbReference type="Google" id="ProtNLM"/>
    </source>
</evidence>
<dbReference type="GO" id="GO:0071555">
    <property type="term" value="P:cell wall organization"/>
    <property type="evidence" value="ECO:0007669"/>
    <property type="project" value="UniProtKB-KW"/>
</dbReference>
<keyword evidence="7" id="KW-0472">Membrane</keyword>
<evidence type="ECO:0000256" key="2">
    <source>
        <dbReference type="ARBA" id="ARBA00022676"/>
    </source>
</evidence>
<comment type="caution">
    <text evidence="8">The sequence shown here is derived from an EMBL/GenBank/DDBJ whole genome shotgun (WGS) entry which is preliminary data.</text>
</comment>
<evidence type="ECO:0000256" key="4">
    <source>
        <dbReference type="ARBA" id="ARBA00023180"/>
    </source>
</evidence>
<evidence type="ECO:0000256" key="1">
    <source>
        <dbReference type="ARBA" id="ARBA00010481"/>
    </source>
</evidence>
<dbReference type="AlphaFoldDB" id="A0A176WBC3"/>
<evidence type="ECO:0000256" key="3">
    <source>
        <dbReference type="ARBA" id="ARBA00022679"/>
    </source>
</evidence>
<dbReference type="GO" id="GO:0009969">
    <property type="term" value="P:xyloglucan biosynthetic process"/>
    <property type="evidence" value="ECO:0007669"/>
    <property type="project" value="TreeGrafter"/>
</dbReference>
<evidence type="ECO:0000313" key="9">
    <source>
        <dbReference type="Proteomes" id="UP000077202"/>
    </source>
</evidence>
<keyword evidence="7" id="KW-1133">Transmembrane helix</keyword>
<dbReference type="PANTHER" id="PTHR31889:SF86">
    <property type="entry name" value="FUCOSYLTRANSFERASE"/>
    <property type="match status" value="1"/>
</dbReference>
<organism evidence="8 9">
    <name type="scientific">Marchantia polymorpha subsp. ruderalis</name>
    <dbReference type="NCBI Taxonomy" id="1480154"/>
    <lineage>
        <taxon>Eukaryota</taxon>
        <taxon>Viridiplantae</taxon>
        <taxon>Streptophyta</taxon>
        <taxon>Embryophyta</taxon>
        <taxon>Marchantiophyta</taxon>
        <taxon>Marchantiopsida</taxon>
        <taxon>Marchantiidae</taxon>
        <taxon>Marchantiales</taxon>
        <taxon>Marchantiaceae</taxon>
        <taxon>Marchantia</taxon>
    </lineage>
</organism>
<protein>
    <recommendedName>
        <fullName evidence="10">Fucosyltransferase</fullName>
    </recommendedName>
</protein>
<dbReference type="Proteomes" id="UP000077202">
    <property type="component" value="Unassembled WGS sequence"/>
</dbReference>
<evidence type="ECO:0000256" key="7">
    <source>
        <dbReference type="SAM" id="Phobius"/>
    </source>
</evidence>
<reference evidence="8" key="1">
    <citation type="submission" date="2016-03" db="EMBL/GenBank/DDBJ databases">
        <title>Mechanisms controlling the formation of the plant cell surface in tip-growing cells are functionally conserved among land plants.</title>
        <authorList>
            <person name="Honkanen S."/>
            <person name="Jones V.A."/>
            <person name="Morieri G."/>
            <person name="Champion C."/>
            <person name="Hetherington A.J."/>
            <person name="Kelly S."/>
            <person name="Saint-Marcoux D."/>
            <person name="Proust H."/>
            <person name="Prescott H."/>
            <person name="Dolan L."/>
        </authorList>
    </citation>
    <scope>NUCLEOTIDE SEQUENCE [LARGE SCALE GENOMIC DNA]</scope>
    <source>
        <tissue evidence="8">Whole gametophyte</tissue>
    </source>
</reference>
<dbReference type="Gene3D" id="3.40.50.11340">
    <property type="match status" value="1"/>
</dbReference>
<keyword evidence="4" id="KW-0325">Glycoprotein</keyword>
<proteinExistence type="inferred from homology"/>
<dbReference type="PANTHER" id="PTHR31889">
    <property type="entry name" value="FUCOSYLTRANSFERASE 2-RELATED"/>
    <property type="match status" value="1"/>
</dbReference>
<dbReference type="GO" id="GO:0005794">
    <property type="term" value="C:Golgi apparatus"/>
    <property type="evidence" value="ECO:0007669"/>
    <property type="project" value="TreeGrafter"/>
</dbReference>
<dbReference type="EMBL" id="LVLJ01001455">
    <property type="protein sequence ID" value="OAE29525.1"/>
    <property type="molecule type" value="Genomic_DNA"/>
</dbReference>